<feature type="region of interest" description="Disordered" evidence="2">
    <location>
        <begin position="447"/>
        <end position="473"/>
    </location>
</feature>
<feature type="region of interest" description="Disordered" evidence="2">
    <location>
        <begin position="734"/>
        <end position="764"/>
    </location>
</feature>
<evidence type="ECO:0000256" key="1">
    <source>
        <dbReference type="ARBA" id="ARBA00005352"/>
    </source>
</evidence>
<reference evidence="4 5" key="1">
    <citation type="submission" date="2024-02" db="EMBL/GenBank/DDBJ databases">
        <title>De novo assembly and annotation of 12 fungi associated with fruit tree decline syndrome in Ontario, Canada.</title>
        <authorList>
            <person name="Sulman M."/>
            <person name="Ellouze W."/>
            <person name="Ilyukhin E."/>
        </authorList>
    </citation>
    <scope>NUCLEOTIDE SEQUENCE [LARGE SCALE GENOMIC DNA]</scope>
    <source>
        <strain evidence="4 5">M97-236</strain>
    </source>
</reference>
<dbReference type="InterPro" id="IPR043987">
    <property type="entry name" value="CCZ1/INTU/HSP4_longin_1"/>
</dbReference>
<feature type="region of interest" description="Disordered" evidence="2">
    <location>
        <begin position="540"/>
        <end position="562"/>
    </location>
</feature>
<protein>
    <recommendedName>
        <fullName evidence="3">CCZ1/INTU/HSP4 first Longin domain-containing protein</fullName>
    </recommendedName>
</protein>
<dbReference type="PANTHER" id="PTHR13056">
    <property type="entry name" value="VACUOLAR FUSION PROTEIN CCZ1 HOMOLOG-RELATED"/>
    <property type="match status" value="1"/>
</dbReference>
<sequence length="847" mass="92847">MSLNAVPRVVPAQLSFLAIYNPALGDSDETFHKQIVFYYAKAAKKREKLGNGNTQADKELREEENEKLRQVGLAQGMVGFARSFSSGENVDSVETDKSRIVLHELESGWWMLASIDLTQLPAASTAKDATGPAVEYSSREVSPPTLLIQQLVRAHSVFTLHHGWPLQQLLRKHGRDKFTSILHTYWGRFCSNWDVLLHGSPAVDMFNGLKLAAGGELGMGVGEEEWGSSERDVLEDFARRTDGLVDVIVSRFGEASPLQDRKGKGAKRVSFDGAAEPWIGSGGNVAATDGVVFSGVGGLSRSSLRDVSHWTETIYHYGDHAYGVRDNPTADRRKRRRRQLDPPKQHPEPSPAKSPAKSPTKSPTTSTPDDQSQPHDSGTGEAPRIPPPIVKAVESSLDNASKAIDDAQGRTEPAAKQETGHMLASLGDTETWMKYMTLGYGTAWGGKKPDAAPAQEPSVAPAPERREQSPEAMRYIEPAPDVDLVEEKRKAQVRAENNGYFLVGLKGDMVEADMDDDNDEGNWNARIPLRTIYVEQVNKGSSISESDETPGEEGKEPSFNTATKLEKSRLRPVVYVHRPFIYTFLFAHRTSSLSLTSFYRSLHSFFSPLHRSLDRNTTPARVAERLLAAQTHQTTTSSTTTQGPNTMPIYDLVWDPRTLTVHSSLPNIPDPGTLIAEGLSSKDGSSTGWSRVEALNVHSQILATVTDTRRSLNEIERTCKTSRGWWVVWMRLPPSAPSGSPPQSPPQTPDENSGQSKDRQGSVAFNTDELREAFLVRRARDGEPTQVKSTGSRIASGMWSGMGMGMGGTSQAQRMGGKAAGWGPRGLAEGIGIDARRYVDELLSLNR</sequence>
<dbReference type="InterPro" id="IPR013176">
    <property type="entry name" value="Ccz1"/>
</dbReference>
<feature type="compositionally biased region" description="Basic and acidic residues" evidence="2">
    <location>
        <begin position="321"/>
        <end position="331"/>
    </location>
</feature>
<proteinExistence type="inferred from homology"/>
<dbReference type="EMBL" id="JAKIXB020000026">
    <property type="protein sequence ID" value="KAL1597495.1"/>
    <property type="molecule type" value="Genomic_DNA"/>
</dbReference>
<feature type="compositionally biased region" description="Low complexity" evidence="2">
    <location>
        <begin position="351"/>
        <end position="371"/>
    </location>
</feature>
<feature type="region of interest" description="Disordered" evidence="2">
    <location>
        <begin position="321"/>
        <end position="387"/>
    </location>
</feature>
<comment type="caution">
    <text evidence="4">The sequence shown here is derived from an EMBL/GenBank/DDBJ whole genome shotgun (WGS) entry which is preliminary data.</text>
</comment>
<name>A0ABR3QZA8_9PLEO</name>
<dbReference type="Proteomes" id="UP001521222">
    <property type="component" value="Unassembled WGS sequence"/>
</dbReference>
<comment type="similarity">
    <text evidence="1">Belongs to the CCZ1 family.</text>
</comment>
<gene>
    <name evidence="4" type="ORF">SLS59_007527</name>
</gene>
<accession>A0ABR3QZA8</accession>
<feature type="region of interest" description="Disordered" evidence="2">
    <location>
        <begin position="780"/>
        <end position="800"/>
    </location>
</feature>
<organism evidence="4 5">
    <name type="scientific">Nothophoma quercina</name>
    <dbReference type="NCBI Taxonomy" id="749835"/>
    <lineage>
        <taxon>Eukaryota</taxon>
        <taxon>Fungi</taxon>
        <taxon>Dikarya</taxon>
        <taxon>Ascomycota</taxon>
        <taxon>Pezizomycotina</taxon>
        <taxon>Dothideomycetes</taxon>
        <taxon>Pleosporomycetidae</taxon>
        <taxon>Pleosporales</taxon>
        <taxon>Pleosporineae</taxon>
        <taxon>Didymellaceae</taxon>
        <taxon>Nothophoma</taxon>
    </lineage>
</organism>
<dbReference type="PANTHER" id="PTHR13056:SF0">
    <property type="entry name" value="VACUOLAR FUSION PROTEIN CCZ1 HOMOLOG-RELATED"/>
    <property type="match status" value="1"/>
</dbReference>
<evidence type="ECO:0000259" key="3">
    <source>
        <dbReference type="Pfam" id="PF19031"/>
    </source>
</evidence>
<evidence type="ECO:0000313" key="4">
    <source>
        <dbReference type="EMBL" id="KAL1597495.1"/>
    </source>
</evidence>
<evidence type="ECO:0000256" key="2">
    <source>
        <dbReference type="SAM" id="MobiDB-lite"/>
    </source>
</evidence>
<dbReference type="Pfam" id="PF19031">
    <property type="entry name" value="Intu_longin_1"/>
    <property type="match status" value="1"/>
</dbReference>
<evidence type="ECO:0000313" key="5">
    <source>
        <dbReference type="Proteomes" id="UP001521222"/>
    </source>
</evidence>
<feature type="compositionally biased region" description="Pro residues" evidence="2">
    <location>
        <begin position="734"/>
        <end position="748"/>
    </location>
</feature>
<keyword evidence="5" id="KW-1185">Reference proteome</keyword>
<feature type="domain" description="CCZ1/INTU/HSP4 first Longin" evidence="3">
    <location>
        <begin position="15"/>
        <end position="120"/>
    </location>
</feature>